<evidence type="ECO:0000256" key="2">
    <source>
        <dbReference type="ARBA" id="ARBA00023125"/>
    </source>
</evidence>
<keyword evidence="2" id="KW-0238">DNA-binding</keyword>
<dbReference type="InterPro" id="IPR009057">
    <property type="entry name" value="Homeodomain-like_sf"/>
</dbReference>
<dbReference type="InterPro" id="IPR018060">
    <property type="entry name" value="HTH_AraC"/>
</dbReference>
<dbReference type="PANTHER" id="PTHR46796:SF12">
    <property type="entry name" value="HTH-TYPE DNA-BINDING TRANSCRIPTIONAL ACTIVATOR EUTR"/>
    <property type="match status" value="1"/>
</dbReference>
<feature type="domain" description="HTH araC/xylS-type" evidence="4">
    <location>
        <begin position="220"/>
        <end position="320"/>
    </location>
</feature>
<name>A0A178XPG1_9HYPH</name>
<dbReference type="Proteomes" id="UP000094025">
    <property type="component" value="Unassembled WGS sequence"/>
</dbReference>
<evidence type="ECO:0000259" key="4">
    <source>
        <dbReference type="PROSITE" id="PS01124"/>
    </source>
</evidence>
<proteinExistence type="predicted"/>
<keyword evidence="1" id="KW-0805">Transcription regulation</keyword>
<accession>A0A178XPG1</accession>
<dbReference type="InterPro" id="IPR018062">
    <property type="entry name" value="HTH_AraC-typ_CS"/>
</dbReference>
<comment type="caution">
    <text evidence="5">The sequence shown here is derived from an EMBL/GenBank/DDBJ whole genome shotgun (WGS) entry which is preliminary data.</text>
</comment>
<evidence type="ECO:0000256" key="3">
    <source>
        <dbReference type="ARBA" id="ARBA00023163"/>
    </source>
</evidence>
<dbReference type="InterPro" id="IPR050204">
    <property type="entry name" value="AraC_XylS_family_regulators"/>
</dbReference>
<dbReference type="AlphaFoldDB" id="A0A178XPG1"/>
<organism evidence="5 6">
    <name type="scientific">Sinorhizobium glycinis</name>
    <dbReference type="NCBI Taxonomy" id="1472378"/>
    <lineage>
        <taxon>Bacteria</taxon>
        <taxon>Pseudomonadati</taxon>
        <taxon>Pseudomonadota</taxon>
        <taxon>Alphaproteobacteria</taxon>
        <taxon>Hyphomicrobiales</taxon>
        <taxon>Rhizobiaceae</taxon>
        <taxon>Sinorhizobium/Ensifer group</taxon>
        <taxon>Sinorhizobium</taxon>
    </lineage>
</organism>
<reference evidence="5 6" key="1">
    <citation type="journal article" date="2016" name="Int. J. Syst. Evol. Microbiol.">
        <title>Ensifer glycinis sp. nov., an novel rhizobial species associated with Glycine spp.</title>
        <authorList>
            <person name="Yan H."/>
            <person name="Yan J."/>
            <person name="Sui X.H."/>
            <person name="Wang E.T."/>
            <person name="Chen W.X."/>
            <person name="Zhang X.X."/>
            <person name="Chen W.F."/>
        </authorList>
    </citation>
    <scope>NUCLEOTIDE SEQUENCE [LARGE SCALE GENOMIC DNA]</scope>
    <source>
        <strain evidence="5 6">CCBAU 23380</strain>
    </source>
</reference>
<dbReference type="SMART" id="SM00342">
    <property type="entry name" value="HTH_ARAC"/>
    <property type="match status" value="1"/>
</dbReference>
<sequence>MTGILTAKLDEAPLTAGEISNWLSAEKGEIYKPLNRDCRDHFSFSMHGIDGFGGWSGSSSTLRQFAVNIESDDFMFFMEHGTSYELATGGIRHHVTPGSGLLTSADRYSGITIGGGSVGEGFCVPREAVMAALVGTYERAIPAGFEFTPVQDLNSGPMAHMLNLIRFFRENICESQNLAASPIALASFKEMFCLLMVQNLHHSLSQSNLPVNTIAPRQLRRAMDFARMHAALPIGVADMAAAAGVSARALQVNFRRFLNTTPMSYLRQLRLEGARREMIEARPSATVAEIAQRWGFVHLGRFSQEYRAAFGVSPSSDLARPGLKGNGFRLN</sequence>
<evidence type="ECO:0000313" key="5">
    <source>
        <dbReference type="EMBL" id="OAP36683.1"/>
    </source>
</evidence>
<dbReference type="Gene3D" id="1.10.10.60">
    <property type="entry name" value="Homeodomain-like"/>
    <property type="match status" value="1"/>
</dbReference>
<dbReference type="OrthoDB" id="252470at2"/>
<protein>
    <submittedName>
        <fullName evidence="5">AraC family transcriptional regulator</fullName>
    </submittedName>
</protein>
<dbReference type="PANTHER" id="PTHR46796">
    <property type="entry name" value="HTH-TYPE TRANSCRIPTIONAL ACTIVATOR RHAS-RELATED"/>
    <property type="match status" value="1"/>
</dbReference>
<dbReference type="STRING" id="1472378.AU381_19580"/>
<dbReference type="PROSITE" id="PS00041">
    <property type="entry name" value="HTH_ARAC_FAMILY_1"/>
    <property type="match status" value="1"/>
</dbReference>
<gene>
    <name evidence="5" type="ORF">AU381_19580</name>
</gene>
<keyword evidence="3" id="KW-0804">Transcription</keyword>
<evidence type="ECO:0000256" key="1">
    <source>
        <dbReference type="ARBA" id="ARBA00023015"/>
    </source>
</evidence>
<dbReference type="RefSeq" id="WP_064243908.1">
    <property type="nucleotide sequence ID" value="NZ_LPUX01000064.1"/>
</dbReference>
<dbReference type="EMBL" id="LPUX01000064">
    <property type="protein sequence ID" value="OAP36683.1"/>
    <property type="molecule type" value="Genomic_DNA"/>
</dbReference>
<dbReference type="PROSITE" id="PS01124">
    <property type="entry name" value="HTH_ARAC_FAMILY_2"/>
    <property type="match status" value="1"/>
</dbReference>
<evidence type="ECO:0000313" key="6">
    <source>
        <dbReference type="Proteomes" id="UP000094025"/>
    </source>
</evidence>
<dbReference type="GO" id="GO:0043565">
    <property type="term" value="F:sequence-specific DNA binding"/>
    <property type="evidence" value="ECO:0007669"/>
    <property type="project" value="InterPro"/>
</dbReference>
<dbReference type="Pfam" id="PF12833">
    <property type="entry name" value="HTH_18"/>
    <property type="match status" value="1"/>
</dbReference>
<dbReference type="GO" id="GO:0003700">
    <property type="term" value="F:DNA-binding transcription factor activity"/>
    <property type="evidence" value="ECO:0007669"/>
    <property type="project" value="InterPro"/>
</dbReference>
<dbReference type="SUPFAM" id="SSF46689">
    <property type="entry name" value="Homeodomain-like"/>
    <property type="match status" value="2"/>
</dbReference>
<keyword evidence="6" id="KW-1185">Reference proteome</keyword>